<accession>A0A813DUJ2</accession>
<gene>
    <name evidence="2" type="ORF">PGLA1383_LOCUS11000</name>
</gene>
<feature type="region of interest" description="Disordered" evidence="1">
    <location>
        <begin position="108"/>
        <end position="147"/>
    </location>
</feature>
<feature type="compositionally biased region" description="Low complexity" evidence="1">
    <location>
        <begin position="1"/>
        <end position="11"/>
    </location>
</feature>
<name>A0A813DUJ2_POLGL</name>
<proteinExistence type="predicted"/>
<evidence type="ECO:0000313" key="3">
    <source>
        <dbReference type="Proteomes" id="UP000654075"/>
    </source>
</evidence>
<comment type="caution">
    <text evidence="2">The sequence shown here is derived from an EMBL/GenBank/DDBJ whole genome shotgun (WGS) entry which is preliminary data.</text>
</comment>
<dbReference type="Proteomes" id="UP000654075">
    <property type="component" value="Unassembled WGS sequence"/>
</dbReference>
<dbReference type="AlphaFoldDB" id="A0A813DUJ2"/>
<dbReference type="EMBL" id="CAJNNV010005620">
    <property type="protein sequence ID" value="CAE8592345.1"/>
    <property type="molecule type" value="Genomic_DNA"/>
</dbReference>
<feature type="non-terminal residue" evidence="2">
    <location>
        <position position="1"/>
    </location>
</feature>
<evidence type="ECO:0000256" key="1">
    <source>
        <dbReference type="SAM" id="MobiDB-lite"/>
    </source>
</evidence>
<feature type="region of interest" description="Disordered" evidence="1">
    <location>
        <begin position="1"/>
        <end position="54"/>
    </location>
</feature>
<sequence length="147" mass="15463">ASRGSLSSPQSSPQPSPPQSPGLGPGPSPRVSVSFVDDAQMGNSRAASPGPVSHTRYFTATVGRKATQASHFVADVDEVSGLLHKLASHAIVSSFSRFASMPAMQMHLQADDQDSESDSDMIRGETEQGEGNKIGTSATVSRRWKLP</sequence>
<feature type="compositionally biased region" description="Pro residues" evidence="1">
    <location>
        <begin position="12"/>
        <end position="28"/>
    </location>
</feature>
<keyword evidence="3" id="KW-1185">Reference proteome</keyword>
<evidence type="ECO:0000313" key="2">
    <source>
        <dbReference type="EMBL" id="CAE8592345.1"/>
    </source>
</evidence>
<protein>
    <submittedName>
        <fullName evidence="2">Uncharacterized protein</fullName>
    </submittedName>
</protein>
<organism evidence="2 3">
    <name type="scientific">Polarella glacialis</name>
    <name type="common">Dinoflagellate</name>
    <dbReference type="NCBI Taxonomy" id="89957"/>
    <lineage>
        <taxon>Eukaryota</taxon>
        <taxon>Sar</taxon>
        <taxon>Alveolata</taxon>
        <taxon>Dinophyceae</taxon>
        <taxon>Suessiales</taxon>
        <taxon>Suessiaceae</taxon>
        <taxon>Polarella</taxon>
    </lineage>
</organism>
<reference evidence="2" key="1">
    <citation type="submission" date="2021-02" db="EMBL/GenBank/DDBJ databases">
        <authorList>
            <person name="Dougan E. K."/>
            <person name="Rhodes N."/>
            <person name="Thang M."/>
            <person name="Chan C."/>
        </authorList>
    </citation>
    <scope>NUCLEOTIDE SEQUENCE</scope>
</reference>